<keyword evidence="1" id="KW-0472">Membrane</keyword>
<dbReference type="InterPro" id="IPR001810">
    <property type="entry name" value="F-box_dom"/>
</dbReference>
<feature type="transmembrane region" description="Helical" evidence="1">
    <location>
        <begin position="181"/>
        <end position="202"/>
    </location>
</feature>
<feature type="transmembrane region" description="Helical" evidence="1">
    <location>
        <begin position="208"/>
        <end position="224"/>
    </location>
</feature>
<dbReference type="AlphaFoldDB" id="A0A8K0SX39"/>
<dbReference type="PROSITE" id="PS50181">
    <property type="entry name" value="FBOX"/>
    <property type="match status" value="1"/>
</dbReference>
<evidence type="ECO:0000259" key="2">
    <source>
        <dbReference type="PROSITE" id="PS50181"/>
    </source>
</evidence>
<organism evidence="3 4">
    <name type="scientific">Stachybotrys elegans</name>
    <dbReference type="NCBI Taxonomy" id="80388"/>
    <lineage>
        <taxon>Eukaryota</taxon>
        <taxon>Fungi</taxon>
        <taxon>Dikarya</taxon>
        <taxon>Ascomycota</taxon>
        <taxon>Pezizomycotina</taxon>
        <taxon>Sordariomycetes</taxon>
        <taxon>Hypocreomycetidae</taxon>
        <taxon>Hypocreales</taxon>
        <taxon>Stachybotryaceae</taxon>
        <taxon>Stachybotrys</taxon>
    </lineage>
</organism>
<dbReference type="Proteomes" id="UP000813444">
    <property type="component" value="Unassembled WGS sequence"/>
</dbReference>
<evidence type="ECO:0000313" key="4">
    <source>
        <dbReference type="Proteomes" id="UP000813444"/>
    </source>
</evidence>
<evidence type="ECO:0000313" key="3">
    <source>
        <dbReference type="EMBL" id="KAH7327725.1"/>
    </source>
</evidence>
<feature type="transmembrane region" description="Helical" evidence="1">
    <location>
        <begin position="244"/>
        <end position="262"/>
    </location>
</feature>
<protein>
    <recommendedName>
        <fullName evidence="2">F-box domain-containing protein</fullName>
    </recommendedName>
</protein>
<dbReference type="Gene3D" id="1.20.1280.50">
    <property type="match status" value="1"/>
</dbReference>
<feature type="transmembrane region" description="Helical" evidence="1">
    <location>
        <begin position="274"/>
        <end position="303"/>
    </location>
</feature>
<accession>A0A8K0SX39</accession>
<name>A0A8K0SX39_9HYPO</name>
<proteinExistence type="predicted"/>
<dbReference type="CDD" id="cd09917">
    <property type="entry name" value="F-box_SF"/>
    <property type="match status" value="1"/>
</dbReference>
<keyword evidence="1" id="KW-0812">Transmembrane</keyword>
<reference evidence="3" key="1">
    <citation type="journal article" date="2021" name="Nat. Commun.">
        <title>Genetic determinants of endophytism in the Arabidopsis root mycobiome.</title>
        <authorList>
            <person name="Mesny F."/>
            <person name="Miyauchi S."/>
            <person name="Thiergart T."/>
            <person name="Pickel B."/>
            <person name="Atanasova L."/>
            <person name="Karlsson M."/>
            <person name="Huettel B."/>
            <person name="Barry K.W."/>
            <person name="Haridas S."/>
            <person name="Chen C."/>
            <person name="Bauer D."/>
            <person name="Andreopoulos W."/>
            <person name="Pangilinan J."/>
            <person name="LaButti K."/>
            <person name="Riley R."/>
            <person name="Lipzen A."/>
            <person name="Clum A."/>
            <person name="Drula E."/>
            <person name="Henrissat B."/>
            <person name="Kohler A."/>
            <person name="Grigoriev I.V."/>
            <person name="Martin F.M."/>
            <person name="Hacquard S."/>
        </authorList>
    </citation>
    <scope>NUCLEOTIDE SEQUENCE</scope>
    <source>
        <strain evidence="3">MPI-CAGE-CH-0235</strain>
    </source>
</reference>
<feature type="domain" description="F-box" evidence="2">
    <location>
        <begin position="31"/>
        <end position="76"/>
    </location>
</feature>
<dbReference type="OrthoDB" id="4759647at2759"/>
<gene>
    <name evidence="3" type="ORF">B0I35DRAFT_472497</name>
</gene>
<dbReference type="InterPro" id="IPR036047">
    <property type="entry name" value="F-box-like_dom_sf"/>
</dbReference>
<dbReference type="SUPFAM" id="SSF81383">
    <property type="entry name" value="F-box domain"/>
    <property type="match status" value="1"/>
</dbReference>
<dbReference type="EMBL" id="JAGPNK010000001">
    <property type="protein sequence ID" value="KAH7327725.1"/>
    <property type="molecule type" value="Genomic_DNA"/>
</dbReference>
<comment type="caution">
    <text evidence="3">The sequence shown here is derived from an EMBL/GenBank/DDBJ whole genome shotgun (WGS) entry which is preliminary data.</text>
</comment>
<feature type="transmembrane region" description="Helical" evidence="1">
    <location>
        <begin position="315"/>
        <end position="335"/>
    </location>
</feature>
<keyword evidence="1" id="KW-1133">Transmembrane helix</keyword>
<keyword evidence="4" id="KW-1185">Reference proteome</keyword>
<dbReference type="Pfam" id="PF12937">
    <property type="entry name" value="F-box-like"/>
    <property type="match status" value="1"/>
</dbReference>
<sequence length="402" mass="45342">MSHSPPGVISFSDTVLDLDLSVSGSGSGGAPDHLRTLPNEIWIAIFRHLDFGDLEALRRTCRYYHATLTPRLVRFLLGPEQMSRVLTWSCRNCGRYDPDAKTLAWPESLRNLLWQPYEARCIDCLYRHGLLLPNAHFIGKFSGDWKWCRWCGRLHRRNSSLASYEARHCNTSYDKALGLNAWFALGRWIIAVTAYAVALAFVPDTLPVALSGALTLCFMCGSLLTERYDQKIPPSDVSPLPVRAAMQAILLGLAVPPVYYGTRRITLPGWNRGLVAALCLCYLHTILRLANLVGLAFICFGYNFRRANGLKSPPLRVRVINPIAGFFIISSWVLALDSEPMGYHGHRTTLRKFMSDGVKYAVGISAYYREATPKAARSVYEFVVSDILHDWLWEKMILQRGR</sequence>
<evidence type="ECO:0000256" key="1">
    <source>
        <dbReference type="SAM" id="Phobius"/>
    </source>
</evidence>